<dbReference type="GO" id="GO:0019825">
    <property type="term" value="F:oxygen binding"/>
    <property type="evidence" value="ECO:0007669"/>
    <property type="project" value="InterPro"/>
</dbReference>
<dbReference type="GO" id="GO:0020037">
    <property type="term" value="F:heme binding"/>
    <property type="evidence" value="ECO:0007669"/>
    <property type="project" value="InterPro"/>
</dbReference>
<evidence type="ECO:0000256" key="6">
    <source>
        <dbReference type="RuleBase" id="RU000356"/>
    </source>
</evidence>
<evidence type="ECO:0000256" key="4">
    <source>
        <dbReference type="ARBA" id="ARBA00022723"/>
    </source>
</evidence>
<dbReference type="InterPro" id="IPR044399">
    <property type="entry name" value="Mb-like_M"/>
</dbReference>
<dbReference type="Gene3D" id="1.10.490.10">
    <property type="entry name" value="Globins"/>
    <property type="match status" value="1"/>
</dbReference>
<evidence type="ECO:0000256" key="2">
    <source>
        <dbReference type="ARBA" id="ARBA00022617"/>
    </source>
</evidence>
<dbReference type="GO" id="GO:0005344">
    <property type="term" value="F:oxygen carrier activity"/>
    <property type="evidence" value="ECO:0007669"/>
    <property type="project" value="UniProtKB-KW"/>
</dbReference>
<evidence type="ECO:0000256" key="3">
    <source>
        <dbReference type="ARBA" id="ARBA00022621"/>
    </source>
</evidence>
<dbReference type="PANTHER" id="PTHR46458:SF1">
    <property type="entry name" value="GEO09476P1"/>
    <property type="match status" value="1"/>
</dbReference>
<dbReference type="AlphaFoldDB" id="A0A0B2VDB7"/>
<organism evidence="8 9">
    <name type="scientific">Toxocara canis</name>
    <name type="common">Canine roundworm</name>
    <dbReference type="NCBI Taxonomy" id="6265"/>
    <lineage>
        <taxon>Eukaryota</taxon>
        <taxon>Metazoa</taxon>
        <taxon>Ecdysozoa</taxon>
        <taxon>Nematoda</taxon>
        <taxon>Chromadorea</taxon>
        <taxon>Rhabditida</taxon>
        <taxon>Spirurina</taxon>
        <taxon>Ascaridomorpha</taxon>
        <taxon>Ascaridoidea</taxon>
        <taxon>Toxocaridae</taxon>
        <taxon>Toxocara</taxon>
    </lineage>
</organism>
<keyword evidence="4" id="KW-0479">Metal-binding</keyword>
<dbReference type="Proteomes" id="UP000031036">
    <property type="component" value="Unassembled WGS sequence"/>
</dbReference>
<reference evidence="8 9" key="1">
    <citation type="submission" date="2014-11" db="EMBL/GenBank/DDBJ databases">
        <title>Genetic blueprint of the zoonotic pathogen Toxocara canis.</title>
        <authorList>
            <person name="Zhu X.-Q."/>
            <person name="Korhonen P.K."/>
            <person name="Cai H."/>
            <person name="Young N.D."/>
            <person name="Nejsum P."/>
            <person name="von Samson-Himmelstjerna G."/>
            <person name="Boag P.R."/>
            <person name="Tan P."/>
            <person name="Li Q."/>
            <person name="Min J."/>
            <person name="Yang Y."/>
            <person name="Wang X."/>
            <person name="Fang X."/>
            <person name="Hall R.S."/>
            <person name="Hofmann A."/>
            <person name="Sternberg P.W."/>
            <person name="Jex A.R."/>
            <person name="Gasser R.B."/>
        </authorList>
    </citation>
    <scope>NUCLEOTIDE SEQUENCE [LARGE SCALE GENOMIC DNA]</scope>
    <source>
        <strain evidence="8">PN_DK_2014</strain>
    </source>
</reference>
<evidence type="ECO:0000256" key="1">
    <source>
        <dbReference type="ARBA" id="ARBA00022448"/>
    </source>
</evidence>
<dbReference type="EMBL" id="JPKZ01001954">
    <property type="protein sequence ID" value="KHN78985.1"/>
    <property type="molecule type" value="Genomic_DNA"/>
</dbReference>
<evidence type="ECO:0000313" key="9">
    <source>
        <dbReference type="Proteomes" id="UP000031036"/>
    </source>
</evidence>
<dbReference type="CDD" id="cd01040">
    <property type="entry name" value="Mb-like"/>
    <property type="match status" value="1"/>
</dbReference>
<dbReference type="InterPro" id="IPR009050">
    <property type="entry name" value="Globin-like_sf"/>
</dbReference>
<proteinExistence type="inferred from homology"/>
<protein>
    <recommendedName>
        <fullName evidence="7">Globin domain-containing protein</fullName>
    </recommendedName>
</protein>
<comment type="similarity">
    <text evidence="6">Belongs to the globin family.</text>
</comment>
<keyword evidence="9" id="KW-1185">Reference proteome</keyword>
<evidence type="ECO:0000259" key="7">
    <source>
        <dbReference type="PROSITE" id="PS01033"/>
    </source>
</evidence>
<dbReference type="GO" id="GO:0046872">
    <property type="term" value="F:metal ion binding"/>
    <property type="evidence" value="ECO:0007669"/>
    <property type="project" value="UniProtKB-KW"/>
</dbReference>
<keyword evidence="2 6" id="KW-0349">Heme</keyword>
<dbReference type="SUPFAM" id="SSF46458">
    <property type="entry name" value="Globin-like"/>
    <property type="match status" value="1"/>
</dbReference>
<keyword evidence="3 6" id="KW-0561">Oxygen transport</keyword>
<keyword evidence="5" id="KW-0408">Iron</keyword>
<sequence>MGPPSKNSRATLLSGAPSKAVRSYLRICRFFFCDFALADFQKSTLKRLCFVESLPLTVHILTVVDRACWHSSKFLAPVMGNQHAVATSLQSTSSDSSLPPRQKRCSIDFPLRLHSTSSSDSESNNNQKSVHIPNTYDSSIILQSANQKALPVRVRKISRAVSASRIHRRRNHTVFSVFGSKSQSMNDDTKGAICEQWHTILALYDGDISRVGVAVYQRIFDAEPQLREVFGIPSFVTDLSEYEPFQRSGKLFMSVVDLCVRNIYALDAEMGPVLVMYGRRHYHQQSRGFHLRYMPIFTQCMKEFVSDCLNEKQKTSDSEDGWSLLFDYIAAKIVDGVSLECHRTYSLRRKSAM</sequence>
<dbReference type="PANTHER" id="PTHR46458">
    <property type="entry name" value="BLR2807 PROTEIN"/>
    <property type="match status" value="1"/>
</dbReference>
<dbReference type="InterPro" id="IPR000971">
    <property type="entry name" value="Globin"/>
</dbReference>
<dbReference type="OrthoDB" id="5797731at2759"/>
<feature type="domain" description="Globin" evidence="7">
    <location>
        <begin position="184"/>
        <end position="338"/>
    </location>
</feature>
<accession>A0A0B2VDB7</accession>
<keyword evidence="1 6" id="KW-0813">Transport</keyword>
<comment type="caution">
    <text evidence="8">The sequence shown here is derived from an EMBL/GenBank/DDBJ whole genome shotgun (WGS) entry which is preliminary data.</text>
</comment>
<evidence type="ECO:0000256" key="5">
    <source>
        <dbReference type="ARBA" id="ARBA00023004"/>
    </source>
</evidence>
<gene>
    <name evidence="8" type="ORF">Tcan_13543</name>
</gene>
<name>A0A0B2VDB7_TOXCA</name>
<dbReference type="InterPro" id="IPR012292">
    <property type="entry name" value="Globin/Proto"/>
</dbReference>
<evidence type="ECO:0000313" key="8">
    <source>
        <dbReference type="EMBL" id="KHN78985.1"/>
    </source>
</evidence>
<dbReference type="PROSITE" id="PS01033">
    <property type="entry name" value="GLOBIN"/>
    <property type="match status" value="1"/>
</dbReference>
<dbReference type="Pfam" id="PF00042">
    <property type="entry name" value="Globin"/>
    <property type="match status" value="1"/>
</dbReference>
<dbReference type="InterPro" id="IPR050532">
    <property type="entry name" value="Globin-like_OT"/>
</dbReference>